<accession>A0A0F8ZYZ3</accession>
<protein>
    <submittedName>
        <fullName evidence="6">Uncharacterized protein</fullName>
    </submittedName>
</protein>
<keyword evidence="5" id="KW-0975">Bacterial flagellum</keyword>
<keyword evidence="4" id="KW-0472">Membrane</keyword>
<dbReference type="GO" id="GO:0071973">
    <property type="term" value="P:bacterial-type flagellum-dependent cell motility"/>
    <property type="evidence" value="ECO:0007669"/>
    <property type="project" value="InterPro"/>
</dbReference>
<evidence type="ECO:0000256" key="4">
    <source>
        <dbReference type="ARBA" id="ARBA00023136"/>
    </source>
</evidence>
<evidence type="ECO:0000256" key="3">
    <source>
        <dbReference type="ARBA" id="ARBA00022729"/>
    </source>
</evidence>
<dbReference type="InterPro" id="IPR000527">
    <property type="entry name" value="Flag_Lring"/>
</dbReference>
<sequence length="74" mass="7810">MPHYPRVENTGTASGENGTGFMKFFSPFSAKLGGKNDYKGSGNTKRSGNIAGKMTVTVIDVLPNGDLLVEGSRT</sequence>
<gene>
    <name evidence="6" type="ORF">LCGC14_2976920</name>
</gene>
<comment type="subcellular location">
    <subcellularLocation>
        <location evidence="1">Bacterial flagellum</location>
    </subcellularLocation>
    <subcellularLocation>
        <location evidence="2">Membrane</location>
    </subcellularLocation>
</comment>
<comment type="caution">
    <text evidence="6">The sequence shown here is derived from an EMBL/GenBank/DDBJ whole genome shotgun (WGS) entry which is preliminary data.</text>
</comment>
<feature type="non-terminal residue" evidence="6">
    <location>
        <position position="74"/>
    </location>
</feature>
<proteinExistence type="predicted"/>
<dbReference type="GO" id="GO:0003774">
    <property type="term" value="F:cytoskeletal motor activity"/>
    <property type="evidence" value="ECO:0007669"/>
    <property type="project" value="InterPro"/>
</dbReference>
<reference evidence="6" key="1">
    <citation type="journal article" date="2015" name="Nature">
        <title>Complex archaea that bridge the gap between prokaryotes and eukaryotes.</title>
        <authorList>
            <person name="Spang A."/>
            <person name="Saw J.H."/>
            <person name="Jorgensen S.L."/>
            <person name="Zaremba-Niedzwiedzka K."/>
            <person name="Martijn J."/>
            <person name="Lind A.E."/>
            <person name="van Eijk R."/>
            <person name="Schleper C."/>
            <person name="Guy L."/>
            <person name="Ettema T.J."/>
        </authorList>
    </citation>
    <scope>NUCLEOTIDE SEQUENCE</scope>
</reference>
<evidence type="ECO:0000256" key="2">
    <source>
        <dbReference type="ARBA" id="ARBA00004370"/>
    </source>
</evidence>
<name>A0A0F8ZYZ3_9ZZZZ</name>
<evidence type="ECO:0000256" key="5">
    <source>
        <dbReference type="ARBA" id="ARBA00023143"/>
    </source>
</evidence>
<dbReference type="GO" id="GO:0016020">
    <property type="term" value="C:membrane"/>
    <property type="evidence" value="ECO:0007669"/>
    <property type="project" value="UniProtKB-SubCell"/>
</dbReference>
<dbReference type="GO" id="GO:0009427">
    <property type="term" value="C:bacterial-type flagellum basal body, distal rod, L ring"/>
    <property type="evidence" value="ECO:0007669"/>
    <property type="project" value="InterPro"/>
</dbReference>
<keyword evidence="3" id="KW-0732">Signal</keyword>
<dbReference type="EMBL" id="LAZR01060690">
    <property type="protein sequence ID" value="KKK65161.1"/>
    <property type="molecule type" value="Genomic_DNA"/>
</dbReference>
<dbReference type="AlphaFoldDB" id="A0A0F8ZYZ3"/>
<dbReference type="Pfam" id="PF02107">
    <property type="entry name" value="FlgH"/>
    <property type="match status" value="1"/>
</dbReference>
<organism evidence="6">
    <name type="scientific">marine sediment metagenome</name>
    <dbReference type="NCBI Taxonomy" id="412755"/>
    <lineage>
        <taxon>unclassified sequences</taxon>
        <taxon>metagenomes</taxon>
        <taxon>ecological metagenomes</taxon>
    </lineage>
</organism>
<evidence type="ECO:0000256" key="1">
    <source>
        <dbReference type="ARBA" id="ARBA00004365"/>
    </source>
</evidence>
<evidence type="ECO:0000313" key="6">
    <source>
        <dbReference type="EMBL" id="KKK65161.1"/>
    </source>
</evidence>